<accession>A0A1N7LIU8</accession>
<feature type="transmembrane region" description="Helical" evidence="6">
    <location>
        <begin position="463"/>
        <end position="484"/>
    </location>
</feature>
<feature type="transmembrane region" description="Helical" evidence="6">
    <location>
        <begin position="140"/>
        <end position="164"/>
    </location>
</feature>
<dbReference type="PANTHER" id="PTHR42948:SF1">
    <property type="entry name" value="TRANSPORTER"/>
    <property type="match status" value="1"/>
</dbReference>
<dbReference type="Pfam" id="PF00209">
    <property type="entry name" value="SNF"/>
    <property type="match status" value="2"/>
</dbReference>
<dbReference type="Proteomes" id="UP000186795">
    <property type="component" value="Unassembled WGS sequence"/>
</dbReference>
<feature type="transmembrane region" description="Helical" evidence="6">
    <location>
        <begin position="386"/>
        <end position="408"/>
    </location>
</feature>
<dbReference type="NCBIfam" id="NF037979">
    <property type="entry name" value="Na_transp"/>
    <property type="match status" value="1"/>
</dbReference>
<proteinExistence type="predicted"/>
<dbReference type="PROSITE" id="PS50267">
    <property type="entry name" value="NA_NEUROTRAN_SYMP_3"/>
    <property type="match status" value="1"/>
</dbReference>
<sequence length="504" mass="55479">MAQVRDQWTSRAGFIMAAVGSAIGLGNIWRYPYVAYENGGGAFLIPYFFALLTAGIPILLLEYSLGHGHKGSAPLAYRRLSKKWEWLGWWQALMAFVISTYYMVILAWALSYTWFSFGTQWGKDTEKFFMNQYLGVTDSFWNFGGLQINVVIPLLLMWIFVYFVMRQQAHKGIERLSWVLMPILVVMMIIITIRGVTLDGATAGLNALLTPDFGALTNPKVWVAAYGQVFFSLSVAFATMITYASYLQKDADLSNSGLIAALSNSGFEFMAAIGVFGALGFLAVQSGVDVEGVVASGPGLAFVVFPQIINELPWLNSLFGVLFFGSLVFAGLTSVVSIVEPAISGIRDKLGTTRTTAVNWVCGLSFLISFLYATKGGINYLDLIDYFVNNYGLLLGAILMTIAVAWTTRKVRDLQSHINRVSDVHIGSWWVICISFVTPLVLFIMTGMNIWNDLQAPYGGMPYSGIFTMGYGAVLITVIAGVIFHHMEWKANTGPVQVSEKEGA</sequence>
<dbReference type="OrthoDB" id="9762833at2"/>
<dbReference type="InterPro" id="IPR000175">
    <property type="entry name" value="Na/ntran_symport"/>
</dbReference>
<dbReference type="PANTHER" id="PTHR42948">
    <property type="entry name" value="TRANSPORTER"/>
    <property type="match status" value="1"/>
</dbReference>
<reference evidence="8" key="1">
    <citation type="submission" date="2017-01" db="EMBL/GenBank/DDBJ databases">
        <authorList>
            <person name="Varghese N."/>
            <person name="Submissions S."/>
        </authorList>
    </citation>
    <scope>NUCLEOTIDE SEQUENCE [LARGE SCALE GENOMIC DNA]</scope>
    <source>
        <strain evidence="8">DSM 45196</strain>
    </source>
</reference>
<keyword evidence="5 6" id="KW-0472">Membrane</keyword>
<feature type="transmembrane region" description="Helical" evidence="6">
    <location>
        <begin position="357"/>
        <end position="374"/>
    </location>
</feature>
<feature type="transmembrane region" description="Helical" evidence="6">
    <location>
        <begin position="12"/>
        <end position="31"/>
    </location>
</feature>
<feature type="transmembrane region" description="Helical" evidence="6">
    <location>
        <begin position="43"/>
        <end position="65"/>
    </location>
</feature>
<keyword evidence="8" id="KW-1185">Reference proteome</keyword>
<evidence type="ECO:0000256" key="5">
    <source>
        <dbReference type="ARBA" id="ARBA00023136"/>
    </source>
</evidence>
<feature type="transmembrane region" description="Helical" evidence="6">
    <location>
        <begin position="221"/>
        <end position="246"/>
    </location>
</feature>
<feature type="transmembrane region" description="Helical" evidence="6">
    <location>
        <begin position="258"/>
        <end position="284"/>
    </location>
</feature>
<feature type="transmembrane region" description="Helical" evidence="6">
    <location>
        <begin position="176"/>
        <end position="196"/>
    </location>
</feature>
<evidence type="ECO:0000313" key="8">
    <source>
        <dbReference type="Proteomes" id="UP000186795"/>
    </source>
</evidence>
<dbReference type="PRINTS" id="PR00176">
    <property type="entry name" value="NANEUSMPORT"/>
</dbReference>
<name>A0A1N7LIU8_9BACL</name>
<dbReference type="GO" id="GO:0016020">
    <property type="term" value="C:membrane"/>
    <property type="evidence" value="ECO:0007669"/>
    <property type="project" value="UniProtKB-SubCell"/>
</dbReference>
<keyword evidence="3 6" id="KW-0812">Transmembrane</keyword>
<dbReference type="SUPFAM" id="SSF161070">
    <property type="entry name" value="SNF-like"/>
    <property type="match status" value="1"/>
</dbReference>
<dbReference type="InterPro" id="IPR037272">
    <property type="entry name" value="SNS_sf"/>
</dbReference>
<evidence type="ECO:0000256" key="4">
    <source>
        <dbReference type="ARBA" id="ARBA00022989"/>
    </source>
</evidence>
<evidence type="ECO:0000256" key="6">
    <source>
        <dbReference type="SAM" id="Phobius"/>
    </source>
</evidence>
<dbReference type="CDD" id="cd10334">
    <property type="entry name" value="SLC6sbd_u1"/>
    <property type="match status" value="1"/>
</dbReference>
<protein>
    <submittedName>
        <fullName evidence="7">Neurotransmitter:Na+ symporter, NSS family</fullName>
    </submittedName>
</protein>
<feature type="transmembrane region" description="Helical" evidence="6">
    <location>
        <begin position="314"/>
        <end position="336"/>
    </location>
</feature>
<evidence type="ECO:0000256" key="1">
    <source>
        <dbReference type="ARBA" id="ARBA00004141"/>
    </source>
</evidence>
<organism evidence="7 8">
    <name type="scientific">Kroppenstedtia eburnea</name>
    <dbReference type="NCBI Taxonomy" id="714067"/>
    <lineage>
        <taxon>Bacteria</taxon>
        <taxon>Bacillati</taxon>
        <taxon>Bacillota</taxon>
        <taxon>Bacilli</taxon>
        <taxon>Bacillales</taxon>
        <taxon>Thermoactinomycetaceae</taxon>
        <taxon>Kroppenstedtia</taxon>
    </lineage>
</organism>
<feature type="transmembrane region" description="Helical" evidence="6">
    <location>
        <begin position="86"/>
        <end position="110"/>
    </location>
</feature>
<keyword evidence="2" id="KW-0813">Transport</keyword>
<keyword evidence="4 6" id="KW-1133">Transmembrane helix</keyword>
<dbReference type="RefSeq" id="WP_009711614.1">
    <property type="nucleotide sequence ID" value="NZ_CP048103.1"/>
</dbReference>
<evidence type="ECO:0000256" key="3">
    <source>
        <dbReference type="ARBA" id="ARBA00022692"/>
    </source>
</evidence>
<dbReference type="EMBL" id="FTOD01000004">
    <property type="protein sequence ID" value="SIS73681.1"/>
    <property type="molecule type" value="Genomic_DNA"/>
</dbReference>
<comment type="subcellular location">
    <subcellularLocation>
        <location evidence="1">Membrane</location>
        <topology evidence="1">Multi-pass membrane protein</topology>
    </subcellularLocation>
</comment>
<evidence type="ECO:0000256" key="2">
    <source>
        <dbReference type="ARBA" id="ARBA00022448"/>
    </source>
</evidence>
<evidence type="ECO:0000313" key="7">
    <source>
        <dbReference type="EMBL" id="SIS73681.1"/>
    </source>
</evidence>
<dbReference type="AlphaFoldDB" id="A0A1N7LIU8"/>
<feature type="transmembrane region" description="Helical" evidence="6">
    <location>
        <begin position="429"/>
        <end position="451"/>
    </location>
</feature>
<gene>
    <name evidence="7" type="ORF">SAMN05421790_104194</name>
</gene>